<gene>
    <name evidence="1" type="ORF">NBRC116591_16230</name>
</gene>
<protein>
    <submittedName>
        <fullName evidence="1">Uncharacterized protein</fullName>
    </submittedName>
</protein>
<reference evidence="1 2" key="1">
    <citation type="submission" date="2024-04" db="EMBL/GenBank/DDBJ databases">
        <title>Draft genome sequence of Sessilibacter corallicola NBRC 116591.</title>
        <authorList>
            <person name="Miyakawa T."/>
            <person name="Kusuya Y."/>
            <person name="Miura T."/>
        </authorList>
    </citation>
    <scope>NUCLEOTIDE SEQUENCE [LARGE SCALE GENOMIC DNA]</scope>
    <source>
        <strain evidence="1 2">KU-00831-HH</strain>
    </source>
</reference>
<accession>A0ABQ0A8D5</accession>
<sequence length="70" mass="8185">MNPLLFNNEFDPVCRHDKVHFRGISPVIRNKKKDAPVSFEPRIPVLKAIYIKDANNKGSNIHHNEPKYEF</sequence>
<evidence type="ECO:0000313" key="2">
    <source>
        <dbReference type="Proteomes" id="UP001465153"/>
    </source>
</evidence>
<name>A0ABQ0A8D5_9GAMM</name>
<proteinExistence type="predicted"/>
<evidence type="ECO:0000313" key="1">
    <source>
        <dbReference type="EMBL" id="GAA6167813.1"/>
    </source>
</evidence>
<dbReference type="EMBL" id="BAABWN010000004">
    <property type="protein sequence ID" value="GAA6167813.1"/>
    <property type="molecule type" value="Genomic_DNA"/>
</dbReference>
<comment type="caution">
    <text evidence="1">The sequence shown here is derived from an EMBL/GenBank/DDBJ whole genome shotgun (WGS) entry which is preliminary data.</text>
</comment>
<organism evidence="1 2">
    <name type="scientific">Sessilibacter corallicola</name>
    <dbReference type="NCBI Taxonomy" id="2904075"/>
    <lineage>
        <taxon>Bacteria</taxon>
        <taxon>Pseudomonadati</taxon>
        <taxon>Pseudomonadota</taxon>
        <taxon>Gammaproteobacteria</taxon>
        <taxon>Cellvibrionales</taxon>
        <taxon>Cellvibrionaceae</taxon>
        <taxon>Sessilibacter</taxon>
    </lineage>
</organism>
<keyword evidence="2" id="KW-1185">Reference proteome</keyword>
<dbReference type="Proteomes" id="UP001465153">
    <property type="component" value="Unassembled WGS sequence"/>
</dbReference>